<gene>
    <name evidence="2" type="ORF">C8Q71DRAFT_140730</name>
</gene>
<sequence>MAMVGGRERKRRATEFEPRVQERKQASHAYQLPNKRVAVCRPHAVTGPDSVSTAHFSRRPLHLPHIQSPQRVTAFANTSRSVVNASSERIAHPSRTHVSRLAGAGRPQSSYHFRALVFHVVALRHTRPRANQLQTAGRCTALDRTARCDWLARGQHLYLPENDTPLSEQRTKTSPNTEIEAAGCPEPRVTTELLGCGAYSVRLRGLPDLLSSQAAPAGPRPVHPEASGSPFSTTA</sequence>
<comment type="caution">
    <text evidence="2">The sequence shown here is derived from an EMBL/GenBank/DDBJ whole genome shotgun (WGS) entry which is preliminary data.</text>
</comment>
<dbReference type="Proteomes" id="UP000814176">
    <property type="component" value="Unassembled WGS sequence"/>
</dbReference>
<evidence type="ECO:0000313" key="2">
    <source>
        <dbReference type="EMBL" id="KAH9834430.1"/>
    </source>
</evidence>
<evidence type="ECO:0000313" key="3">
    <source>
        <dbReference type="Proteomes" id="UP000814176"/>
    </source>
</evidence>
<keyword evidence="3" id="KW-1185">Reference proteome</keyword>
<feature type="region of interest" description="Disordered" evidence="1">
    <location>
        <begin position="1"/>
        <end position="27"/>
    </location>
</feature>
<dbReference type="EMBL" id="JADCUA010000015">
    <property type="protein sequence ID" value="KAH9834430.1"/>
    <property type="molecule type" value="Genomic_DNA"/>
</dbReference>
<organism evidence="2 3">
    <name type="scientific">Rhodofomes roseus</name>
    <dbReference type="NCBI Taxonomy" id="34475"/>
    <lineage>
        <taxon>Eukaryota</taxon>
        <taxon>Fungi</taxon>
        <taxon>Dikarya</taxon>
        <taxon>Basidiomycota</taxon>
        <taxon>Agaricomycotina</taxon>
        <taxon>Agaricomycetes</taxon>
        <taxon>Polyporales</taxon>
        <taxon>Rhodofomes</taxon>
    </lineage>
</organism>
<name>A0ABQ8KBJ5_9APHY</name>
<feature type="compositionally biased region" description="Basic and acidic residues" evidence="1">
    <location>
        <begin position="13"/>
        <end position="25"/>
    </location>
</feature>
<feature type="region of interest" description="Disordered" evidence="1">
    <location>
        <begin position="161"/>
        <end position="180"/>
    </location>
</feature>
<proteinExistence type="predicted"/>
<feature type="region of interest" description="Disordered" evidence="1">
    <location>
        <begin position="211"/>
        <end position="235"/>
    </location>
</feature>
<feature type="compositionally biased region" description="Polar residues" evidence="1">
    <location>
        <begin position="164"/>
        <end position="177"/>
    </location>
</feature>
<evidence type="ECO:0000256" key="1">
    <source>
        <dbReference type="SAM" id="MobiDB-lite"/>
    </source>
</evidence>
<accession>A0ABQ8KBJ5</accession>
<dbReference type="RefSeq" id="XP_047776961.1">
    <property type="nucleotide sequence ID" value="XM_047916549.1"/>
</dbReference>
<protein>
    <submittedName>
        <fullName evidence="2">Uncharacterized protein</fullName>
    </submittedName>
</protein>
<reference evidence="2 3" key="1">
    <citation type="journal article" date="2021" name="Environ. Microbiol.">
        <title>Gene family expansions and transcriptome signatures uncover fungal adaptations to wood decay.</title>
        <authorList>
            <person name="Hage H."/>
            <person name="Miyauchi S."/>
            <person name="Viragh M."/>
            <person name="Drula E."/>
            <person name="Min B."/>
            <person name="Chaduli D."/>
            <person name="Navarro D."/>
            <person name="Favel A."/>
            <person name="Norest M."/>
            <person name="Lesage-Meessen L."/>
            <person name="Balint B."/>
            <person name="Merenyi Z."/>
            <person name="de Eugenio L."/>
            <person name="Morin E."/>
            <person name="Martinez A.T."/>
            <person name="Baldrian P."/>
            <person name="Stursova M."/>
            <person name="Martinez M.J."/>
            <person name="Novotny C."/>
            <person name="Magnuson J.K."/>
            <person name="Spatafora J.W."/>
            <person name="Maurice S."/>
            <person name="Pangilinan J."/>
            <person name="Andreopoulos W."/>
            <person name="LaButti K."/>
            <person name="Hundley H."/>
            <person name="Na H."/>
            <person name="Kuo A."/>
            <person name="Barry K."/>
            <person name="Lipzen A."/>
            <person name="Henrissat B."/>
            <person name="Riley R."/>
            <person name="Ahrendt S."/>
            <person name="Nagy L.G."/>
            <person name="Grigoriev I.V."/>
            <person name="Martin F."/>
            <person name="Rosso M.N."/>
        </authorList>
    </citation>
    <scope>NUCLEOTIDE SEQUENCE [LARGE SCALE GENOMIC DNA]</scope>
    <source>
        <strain evidence="2 3">CIRM-BRFM 1785</strain>
    </source>
</reference>
<dbReference type="GeneID" id="71997281"/>